<dbReference type="RefSeq" id="WP_106281960.1">
    <property type="nucleotide sequence ID" value="NZ_PVTG01000024.1"/>
</dbReference>
<name>A0A2T0SUS2_9ACTN</name>
<reference evidence="1 2" key="1">
    <citation type="submission" date="2018-03" db="EMBL/GenBank/DDBJ databases">
        <title>Genomic Encyclopedia of Archaeal and Bacterial Type Strains, Phase II (KMG-II): from individual species to whole genera.</title>
        <authorList>
            <person name="Goeker M."/>
        </authorList>
    </citation>
    <scope>NUCLEOTIDE SEQUENCE [LARGE SCALE GENOMIC DNA]</scope>
    <source>
        <strain evidence="1 2">DSM 45416</strain>
    </source>
</reference>
<dbReference type="AlphaFoldDB" id="A0A2T0SUS2"/>
<organism evidence="1 2">
    <name type="scientific">Geodermatophilus tzadiensis</name>
    <dbReference type="NCBI Taxonomy" id="1137988"/>
    <lineage>
        <taxon>Bacteria</taxon>
        <taxon>Bacillati</taxon>
        <taxon>Actinomycetota</taxon>
        <taxon>Actinomycetes</taxon>
        <taxon>Geodermatophilales</taxon>
        <taxon>Geodermatophilaceae</taxon>
        <taxon>Geodermatophilus</taxon>
    </lineage>
</organism>
<keyword evidence="2" id="KW-1185">Reference proteome</keyword>
<dbReference type="Proteomes" id="UP000239210">
    <property type="component" value="Unassembled WGS sequence"/>
</dbReference>
<gene>
    <name evidence="1" type="ORF">LY71_12432</name>
</gene>
<accession>A0A2T0SUS2</accession>
<proteinExistence type="predicted"/>
<dbReference type="OrthoDB" id="4626621at2"/>
<sequence>MSSHFSELRPRGTFVVPVTTGPRGVVIEWVSFRPGHDGWAVYRSQQFDAEGSWLFLRFGLDRGIDTEPATVDGRPAAVARPNDELPQAFIEVREVLVSFKGGGVAARVLRDIPLTRIEAAVNQPDYRAKLIHRLPGPDVSQRPFEWDSPENSGWWFAHPHPYASPKITVEVPEGRGRPDEFYEAVARAYGYLNAVSTRPASEMAEANDVPVSTIHGWVKEARRRGFLPAGERSKGRGQ</sequence>
<dbReference type="EMBL" id="PVTG01000024">
    <property type="protein sequence ID" value="PRY37167.1"/>
    <property type="molecule type" value="Genomic_DNA"/>
</dbReference>
<comment type="caution">
    <text evidence="1">The sequence shown here is derived from an EMBL/GenBank/DDBJ whole genome shotgun (WGS) entry which is preliminary data.</text>
</comment>
<evidence type="ECO:0000313" key="2">
    <source>
        <dbReference type="Proteomes" id="UP000239210"/>
    </source>
</evidence>
<evidence type="ECO:0000313" key="1">
    <source>
        <dbReference type="EMBL" id="PRY37167.1"/>
    </source>
</evidence>
<protein>
    <submittedName>
        <fullName evidence="1">Uncharacterized protein</fullName>
    </submittedName>
</protein>